<dbReference type="PROSITE" id="PS51819">
    <property type="entry name" value="VOC"/>
    <property type="match status" value="1"/>
</dbReference>
<protein>
    <submittedName>
        <fullName evidence="2">Glyoxalase/bleomycin resistance protein/dioxygenase</fullName>
    </submittedName>
</protein>
<name>D6TZG6_KTERA</name>
<keyword evidence="2" id="KW-0560">Oxidoreductase</keyword>
<dbReference type="EMBL" id="ADVG01000004">
    <property type="protein sequence ID" value="EFH81956.1"/>
    <property type="molecule type" value="Genomic_DNA"/>
</dbReference>
<gene>
    <name evidence="2" type="ORF">Krac_2720</name>
</gene>
<accession>D6TZG6</accession>
<dbReference type="eggNOG" id="COG0622">
    <property type="taxonomic scope" value="Bacteria"/>
</dbReference>
<dbReference type="InterPro" id="IPR037523">
    <property type="entry name" value="VOC_core"/>
</dbReference>
<dbReference type="Gene3D" id="3.10.180.10">
    <property type="entry name" value="2,3-Dihydroxybiphenyl 1,2-Dioxygenase, domain 1"/>
    <property type="match status" value="1"/>
</dbReference>
<dbReference type="CDD" id="cd06587">
    <property type="entry name" value="VOC"/>
    <property type="match status" value="1"/>
</dbReference>
<sequence>MQTILCNNVVLCSILNHARKHISLFLINPYLSRKAKQMPNKARVAIKVFDVETSIAFYTKFLNFELVEFQPNAGIAYIRDSDHDLLLLTPPHLEDPRSLLDEPRIVFKPGDTLDFSVDTFETQHARLVEDGLSNMRVEENERGERKLLVTDPNGYHFVFVIPVKRSPEAMRAAYAGLSDEITAALDGLTEADLDLERTPNEWSIRQIIHHLALSTSLSLMPIETVLVNPGSVFVRPTYDQEKWVEVLDYKHRPIGTSLALIRAVQAHITQLLLHVPNSWDHSIVRKFTSEDEGHTTTLSDMIAIQIEHTTAHLDEIRQTRKIHHR</sequence>
<evidence type="ECO:0000313" key="3">
    <source>
        <dbReference type="Proteomes" id="UP000004508"/>
    </source>
</evidence>
<dbReference type="Pfam" id="PF12867">
    <property type="entry name" value="DinB_2"/>
    <property type="match status" value="1"/>
</dbReference>
<dbReference type="InterPro" id="IPR034660">
    <property type="entry name" value="DinB/YfiT-like"/>
</dbReference>
<dbReference type="Pfam" id="PF00903">
    <property type="entry name" value="Glyoxalase"/>
    <property type="match status" value="1"/>
</dbReference>
<keyword evidence="3" id="KW-1185">Reference proteome</keyword>
<dbReference type="InterPro" id="IPR029068">
    <property type="entry name" value="Glyas_Bleomycin-R_OHBP_Dase"/>
</dbReference>
<dbReference type="GO" id="GO:0051213">
    <property type="term" value="F:dioxygenase activity"/>
    <property type="evidence" value="ECO:0007669"/>
    <property type="project" value="UniProtKB-KW"/>
</dbReference>
<organism evidence="2 3">
    <name type="scientific">Ktedonobacter racemifer DSM 44963</name>
    <dbReference type="NCBI Taxonomy" id="485913"/>
    <lineage>
        <taxon>Bacteria</taxon>
        <taxon>Bacillati</taxon>
        <taxon>Chloroflexota</taxon>
        <taxon>Ktedonobacteria</taxon>
        <taxon>Ktedonobacterales</taxon>
        <taxon>Ktedonobacteraceae</taxon>
        <taxon>Ktedonobacter</taxon>
    </lineage>
</organism>
<evidence type="ECO:0000259" key="1">
    <source>
        <dbReference type="PROSITE" id="PS51819"/>
    </source>
</evidence>
<dbReference type="InterPro" id="IPR024775">
    <property type="entry name" value="DinB-like"/>
</dbReference>
<dbReference type="SUPFAM" id="SSF54593">
    <property type="entry name" value="Glyoxalase/Bleomycin resistance protein/Dihydroxybiphenyl dioxygenase"/>
    <property type="match status" value="1"/>
</dbReference>
<dbReference type="Gene3D" id="1.20.120.450">
    <property type="entry name" value="dinb family like domain"/>
    <property type="match status" value="1"/>
</dbReference>
<comment type="caution">
    <text evidence="2">The sequence shown here is derived from an EMBL/GenBank/DDBJ whole genome shotgun (WGS) entry which is preliminary data.</text>
</comment>
<keyword evidence="2" id="KW-0223">Dioxygenase</keyword>
<dbReference type="AlphaFoldDB" id="D6TZG6"/>
<reference evidence="2 3" key="1">
    <citation type="journal article" date="2011" name="Stand. Genomic Sci.">
        <title>Non-contiguous finished genome sequence and contextual data of the filamentous soil bacterium Ktedonobacter racemifer type strain (SOSP1-21).</title>
        <authorList>
            <person name="Chang Y.J."/>
            <person name="Land M."/>
            <person name="Hauser L."/>
            <person name="Chertkov O."/>
            <person name="Del Rio T.G."/>
            <person name="Nolan M."/>
            <person name="Copeland A."/>
            <person name="Tice H."/>
            <person name="Cheng J.F."/>
            <person name="Lucas S."/>
            <person name="Han C."/>
            <person name="Goodwin L."/>
            <person name="Pitluck S."/>
            <person name="Ivanova N."/>
            <person name="Ovchinikova G."/>
            <person name="Pati A."/>
            <person name="Chen A."/>
            <person name="Palaniappan K."/>
            <person name="Mavromatis K."/>
            <person name="Liolios K."/>
            <person name="Brettin T."/>
            <person name="Fiebig A."/>
            <person name="Rohde M."/>
            <person name="Abt B."/>
            <person name="Goker M."/>
            <person name="Detter J.C."/>
            <person name="Woyke T."/>
            <person name="Bristow J."/>
            <person name="Eisen J.A."/>
            <person name="Markowitz V."/>
            <person name="Hugenholtz P."/>
            <person name="Kyrpides N.C."/>
            <person name="Klenk H.P."/>
            <person name="Lapidus A."/>
        </authorList>
    </citation>
    <scope>NUCLEOTIDE SEQUENCE [LARGE SCALE GENOMIC DNA]</scope>
    <source>
        <strain evidence="3">DSM 44963</strain>
    </source>
</reference>
<dbReference type="STRING" id="485913.Krac_2720"/>
<proteinExistence type="predicted"/>
<evidence type="ECO:0000313" key="2">
    <source>
        <dbReference type="EMBL" id="EFH81956.1"/>
    </source>
</evidence>
<dbReference type="SUPFAM" id="SSF109854">
    <property type="entry name" value="DinB/YfiT-like putative metalloenzymes"/>
    <property type="match status" value="1"/>
</dbReference>
<feature type="domain" description="VOC" evidence="1">
    <location>
        <begin position="40"/>
        <end position="162"/>
    </location>
</feature>
<dbReference type="InterPro" id="IPR004360">
    <property type="entry name" value="Glyas_Fos-R_dOase_dom"/>
</dbReference>
<dbReference type="InParanoid" id="D6TZG6"/>
<dbReference type="Proteomes" id="UP000004508">
    <property type="component" value="Unassembled WGS sequence"/>
</dbReference>